<reference evidence="1 2" key="1">
    <citation type="submission" date="2022-01" db="EMBL/GenBank/DDBJ databases">
        <title>Dethiosulfovibrio faecalis sp. nov., a novel proteolytic, non-sulfur-reducing bacterium isolated from a marine aquaculture solid waste bioreactor.</title>
        <authorList>
            <person name="Grabowski S."/>
            <person name="Apolinario E."/>
            <person name="Schneider N."/>
            <person name="Marshall C.W."/>
            <person name="Sowers K.R."/>
        </authorList>
    </citation>
    <scope>NUCLEOTIDE SEQUENCE [LARGE SCALE GENOMIC DNA]</scope>
    <source>
        <strain evidence="1 2">DSM 12537</strain>
    </source>
</reference>
<gene>
    <name evidence="1" type="ORF">L2W38_12790</name>
</gene>
<comment type="caution">
    <text evidence="1">The sequence shown here is derived from an EMBL/GenBank/DDBJ whole genome shotgun (WGS) entry which is preliminary data.</text>
</comment>
<sequence>MGHFIKQTDIDLSPVLSGMEGLSSKMDRIWEQIKTPGAPPKSNVVMVEALRLGMELETPET</sequence>
<protein>
    <submittedName>
        <fullName evidence="1">Uncharacterized protein</fullName>
    </submittedName>
</protein>
<proteinExistence type="predicted"/>
<dbReference type="Proteomes" id="UP001200430">
    <property type="component" value="Unassembled WGS sequence"/>
</dbReference>
<organism evidence="1 2">
    <name type="scientific">Dethiosulfovibrio marinus</name>
    <dbReference type="NCBI Taxonomy" id="133532"/>
    <lineage>
        <taxon>Bacteria</taxon>
        <taxon>Thermotogati</taxon>
        <taxon>Synergistota</taxon>
        <taxon>Synergistia</taxon>
        <taxon>Synergistales</taxon>
        <taxon>Dethiosulfovibrionaceae</taxon>
        <taxon>Dethiosulfovibrio</taxon>
    </lineage>
</organism>
<accession>A0ABS9EUF1</accession>
<dbReference type="RefSeq" id="WP_236100473.1">
    <property type="nucleotide sequence ID" value="NZ_JAKGUD010000026.1"/>
</dbReference>
<name>A0ABS9EUF1_9BACT</name>
<evidence type="ECO:0000313" key="1">
    <source>
        <dbReference type="EMBL" id="MCF4143687.1"/>
    </source>
</evidence>
<evidence type="ECO:0000313" key="2">
    <source>
        <dbReference type="Proteomes" id="UP001200430"/>
    </source>
</evidence>
<keyword evidence="2" id="KW-1185">Reference proteome</keyword>
<dbReference type="EMBL" id="JAKGUD010000026">
    <property type="protein sequence ID" value="MCF4143687.1"/>
    <property type="molecule type" value="Genomic_DNA"/>
</dbReference>